<keyword evidence="5" id="KW-1185">Reference proteome</keyword>
<reference evidence="4" key="2">
    <citation type="submission" date="2024-06" db="UniProtKB">
        <authorList>
            <consortium name="EnsemblMetazoa"/>
        </authorList>
    </citation>
    <scope>IDENTIFICATION</scope>
</reference>
<keyword evidence="2" id="KW-0472">Membrane</keyword>
<feature type="compositionally biased region" description="Basic and acidic residues" evidence="1">
    <location>
        <begin position="71"/>
        <end position="84"/>
    </location>
</feature>
<accession>A0AAN0IEJ5</accession>
<feature type="region of interest" description="Disordered" evidence="1">
    <location>
        <begin position="71"/>
        <end position="98"/>
    </location>
</feature>
<feature type="transmembrane region" description="Helical" evidence="2">
    <location>
        <begin position="30"/>
        <end position="56"/>
    </location>
</feature>
<reference evidence="5" key="1">
    <citation type="journal article" date="2010" name="Nature">
        <title>The Amphimedon queenslandica genome and the evolution of animal complexity.</title>
        <authorList>
            <person name="Srivastava M."/>
            <person name="Simakov O."/>
            <person name="Chapman J."/>
            <person name="Fahey B."/>
            <person name="Gauthier M.E."/>
            <person name="Mitros T."/>
            <person name="Richards G.S."/>
            <person name="Conaco C."/>
            <person name="Dacre M."/>
            <person name="Hellsten U."/>
            <person name="Larroux C."/>
            <person name="Putnam N.H."/>
            <person name="Stanke M."/>
            <person name="Adamska M."/>
            <person name="Darling A."/>
            <person name="Degnan S.M."/>
            <person name="Oakley T.H."/>
            <person name="Plachetzki D.C."/>
            <person name="Zhai Y."/>
            <person name="Adamski M."/>
            <person name="Calcino A."/>
            <person name="Cummins S.F."/>
            <person name="Goodstein D.M."/>
            <person name="Harris C."/>
            <person name="Jackson D.J."/>
            <person name="Leys S.P."/>
            <person name="Shu S."/>
            <person name="Woodcroft B.J."/>
            <person name="Vervoort M."/>
            <person name="Kosik K.S."/>
            <person name="Manning G."/>
            <person name="Degnan B.M."/>
            <person name="Rokhsar D.S."/>
        </authorList>
    </citation>
    <scope>NUCLEOTIDE SEQUENCE [LARGE SCALE GENOMIC DNA]</scope>
</reference>
<feature type="signal peptide" evidence="3">
    <location>
        <begin position="1"/>
        <end position="20"/>
    </location>
</feature>
<proteinExistence type="predicted"/>
<name>A0AAN0IEJ5_AMPQE</name>
<evidence type="ECO:0000313" key="5">
    <source>
        <dbReference type="Proteomes" id="UP000007879"/>
    </source>
</evidence>
<dbReference type="Proteomes" id="UP000007879">
    <property type="component" value="Unassembled WGS sequence"/>
</dbReference>
<feature type="region of interest" description="Disordered" evidence="1">
    <location>
        <begin position="130"/>
        <end position="153"/>
    </location>
</feature>
<sequence length="187" mass="20750">MRSFVFVAVCIFLCCGSTKAQSNLTVNQAVYIISTIGAFYFILFVTILTLVVCFCYKKRKGRGVCPISKNAEPEKPRRPAHKEYTQVTPTSAKPHSKKQLRIVKTTNAGAEVKQSPFKLDAVAYGNPAFHSDQSSTTSDSRSKESKESFAIKTEFSPNDTVITNENFVGFPETLDDDEIEDTSITEI</sequence>
<gene>
    <name evidence="4" type="primary">100635990</name>
</gene>
<dbReference type="AlphaFoldDB" id="A0AAN0IEJ5"/>
<dbReference type="KEGG" id="aqu:100635990"/>
<keyword evidence="3" id="KW-0732">Signal</keyword>
<organism evidence="4 5">
    <name type="scientific">Amphimedon queenslandica</name>
    <name type="common">Sponge</name>
    <dbReference type="NCBI Taxonomy" id="400682"/>
    <lineage>
        <taxon>Eukaryota</taxon>
        <taxon>Metazoa</taxon>
        <taxon>Porifera</taxon>
        <taxon>Demospongiae</taxon>
        <taxon>Heteroscleromorpha</taxon>
        <taxon>Haplosclerida</taxon>
        <taxon>Niphatidae</taxon>
        <taxon>Amphimedon</taxon>
    </lineage>
</organism>
<keyword evidence="2" id="KW-1133">Transmembrane helix</keyword>
<feature type="chain" id="PRO_5042835728" evidence="3">
    <location>
        <begin position="21"/>
        <end position="187"/>
    </location>
</feature>
<dbReference type="EnsemblMetazoa" id="XM_003386903.3">
    <property type="protein sequence ID" value="XP_003386951.1"/>
    <property type="gene ID" value="LOC100635990"/>
</dbReference>
<protein>
    <submittedName>
        <fullName evidence="4">Uncharacterized protein</fullName>
    </submittedName>
</protein>
<evidence type="ECO:0000313" key="4">
    <source>
        <dbReference type="EnsemblMetazoa" id="XP_003386951.1"/>
    </source>
</evidence>
<evidence type="ECO:0000256" key="2">
    <source>
        <dbReference type="SAM" id="Phobius"/>
    </source>
</evidence>
<keyword evidence="2" id="KW-0812">Transmembrane</keyword>
<feature type="compositionally biased region" description="Basic and acidic residues" evidence="1">
    <location>
        <begin position="140"/>
        <end position="149"/>
    </location>
</feature>
<evidence type="ECO:0000256" key="1">
    <source>
        <dbReference type="SAM" id="MobiDB-lite"/>
    </source>
</evidence>
<evidence type="ECO:0000256" key="3">
    <source>
        <dbReference type="SAM" id="SignalP"/>
    </source>
</evidence>